<organism evidence="3 4">
    <name type="scientific">Cymbomonas tetramitiformis</name>
    <dbReference type="NCBI Taxonomy" id="36881"/>
    <lineage>
        <taxon>Eukaryota</taxon>
        <taxon>Viridiplantae</taxon>
        <taxon>Chlorophyta</taxon>
        <taxon>Pyramimonadophyceae</taxon>
        <taxon>Pyramimonadales</taxon>
        <taxon>Pyramimonadaceae</taxon>
        <taxon>Cymbomonas</taxon>
    </lineage>
</organism>
<dbReference type="Gene3D" id="3.30.40.220">
    <property type="match status" value="1"/>
</dbReference>
<accession>A0AAE0GRX0</accession>
<comment type="caution">
    <text evidence="3">The sequence shown here is derived from an EMBL/GenBank/DDBJ whole genome shotgun (WGS) entry which is preliminary data.</text>
</comment>
<keyword evidence="4" id="KW-1185">Reference proteome</keyword>
<gene>
    <name evidence="3" type="ORF">CYMTET_9841</name>
</gene>
<dbReference type="Proteomes" id="UP001190700">
    <property type="component" value="Unassembled WGS sequence"/>
</dbReference>
<feature type="region of interest" description="Disordered" evidence="2">
    <location>
        <begin position="153"/>
        <end position="211"/>
    </location>
</feature>
<protein>
    <submittedName>
        <fullName evidence="3">Uncharacterized protein</fullName>
    </submittedName>
</protein>
<evidence type="ECO:0000256" key="1">
    <source>
        <dbReference type="SAM" id="Coils"/>
    </source>
</evidence>
<name>A0AAE0GRX0_9CHLO</name>
<dbReference type="AlphaFoldDB" id="A0AAE0GRX0"/>
<dbReference type="EMBL" id="LGRX02003325">
    <property type="protein sequence ID" value="KAK3282411.1"/>
    <property type="molecule type" value="Genomic_DNA"/>
</dbReference>
<keyword evidence="1" id="KW-0175">Coiled coil</keyword>
<evidence type="ECO:0000313" key="3">
    <source>
        <dbReference type="EMBL" id="KAK3282411.1"/>
    </source>
</evidence>
<evidence type="ECO:0000256" key="2">
    <source>
        <dbReference type="SAM" id="MobiDB-lite"/>
    </source>
</evidence>
<proteinExistence type="predicted"/>
<sequence length="433" mass="50037">MQNFTSFLENASNAFPDDRATDRMAHAIETMKRERVFRAIFASARRGAEERDIDFGLPSPEYLMRLYDQQRGKCALTGFPMYLMPPRVDPENTAWTRFKPSVDRVDSNGYYVRDNVQLVCAFANLAKGGADDHDFREMFRMCLLSLSVQNSESAPATESAEQEFASSPPMSSRDVRKRAPKRGRGENRLADDDDVASGRKAKRAHLESTDGTPIGVVHKVESAVPTSGKSKLLRDVRRKLDDAFERGDFATEPIDPVAMTLASLQLRKERARENIDEQVKEYALRVRELKRDFGKAPKYASAALVERVDEKLSDSANLNVNLRFYLILIRCEEYAVYERDWQARRKEAPTRKLKVVEDEIQSEKREIWQGVSPNRKKGFFQFYNLWEEFAFIRYVKKATILNYSFFIRKFNKCRHEFRYFTDLGATRDETVTA</sequence>
<reference evidence="3 4" key="1">
    <citation type="journal article" date="2015" name="Genome Biol. Evol.">
        <title>Comparative Genomics of a Bacterivorous Green Alga Reveals Evolutionary Causalities and Consequences of Phago-Mixotrophic Mode of Nutrition.</title>
        <authorList>
            <person name="Burns J.A."/>
            <person name="Paasch A."/>
            <person name="Narechania A."/>
            <person name="Kim E."/>
        </authorList>
    </citation>
    <scope>NUCLEOTIDE SEQUENCE [LARGE SCALE GENOMIC DNA]</scope>
    <source>
        <strain evidence="3 4">PLY_AMNH</strain>
    </source>
</reference>
<evidence type="ECO:0000313" key="4">
    <source>
        <dbReference type="Proteomes" id="UP001190700"/>
    </source>
</evidence>
<feature type="coiled-coil region" evidence="1">
    <location>
        <begin position="261"/>
        <end position="292"/>
    </location>
</feature>